<feature type="chain" id="PRO_5036957431" evidence="1">
    <location>
        <begin position="35"/>
        <end position="569"/>
    </location>
</feature>
<keyword evidence="1" id="KW-0732">Signal</keyword>
<evidence type="ECO:0000313" key="4">
    <source>
        <dbReference type="Proteomes" id="UP000777784"/>
    </source>
</evidence>
<dbReference type="AlphaFoldDB" id="A0A948RU71"/>
<evidence type="ECO:0000256" key="1">
    <source>
        <dbReference type="SAM" id="SignalP"/>
    </source>
</evidence>
<dbReference type="InterPro" id="IPR026444">
    <property type="entry name" value="Secre_tail"/>
</dbReference>
<comment type="caution">
    <text evidence="3">The sequence shown here is derived from an EMBL/GenBank/DDBJ whole genome shotgun (WGS) entry which is preliminary data.</text>
</comment>
<protein>
    <submittedName>
        <fullName evidence="3">T9SS type A sorting domain-containing protein</fullName>
    </submittedName>
</protein>
<dbReference type="InterPro" id="IPR018247">
    <property type="entry name" value="EF_Hand_1_Ca_BS"/>
</dbReference>
<feature type="signal peptide" evidence="1">
    <location>
        <begin position="1"/>
        <end position="34"/>
    </location>
</feature>
<sequence length="569" mass="62643">MKATRMTNRKSFQIPLFICCFLFLAPAVVTTGWADDPAAYGPRCIRDQLKVYESMAQPVDPGDYQMSDGMTPPPDPGLGDSWDWYIWHLAGYPTATLESCTIRGVGDNVYVVVEDSRWNVHVNQEDVDLILEHFDNSSVGPYPTQGIWDLNTSHFGFPPDPLDNDPRIYILYYDFDVSSDGFFWIYDQYPDGTQPFASNECEVIYLSCAVSDPGGDYLTAVAAHEFEHMIHHNYDTNESSWVDEGCAELAMWLYGNPDNIVGFNSVPDNNLSVWNGTFSDYIKTYLWTLYFFERYGGQVAINNLVQQPGNGIPGYEAVLDAMGYTENFADVFSDWVVANYVDDETLLDGRFGYSGESLPVFTSILRSSYPAGPYNAAVQHWAADYVKFINGEPLGLLFNGLDSSTFAARVVTYSGGLATGVQDLPLDENQDGLLDFEDFGGSVDQLVLVAANLTSGTGSVTYSYATTTPADVADLPAAASSWLTAAPNPLRPGGALRFQTPRDVSVQVELYDAAGRRVWSWAREEVSAGIQEIPWDGRASSGALLAPGYYFARMRAGGLTKTSGVVVIN</sequence>
<feature type="domain" description="FlgD/Vpr Ig-like" evidence="2">
    <location>
        <begin position="496"/>
        <end position="555"/>
    </location>
</feature>
<evidence type="ECO:0000313" key="3">
    <source>
        <dbReference type="EMBL" id="MBU2690061.1"/>
    </source>
</evidence>
<dbReference type="PROSITE" id="PS00018">
    <property type="entry name" value="EF_HAND_1"/>
    <property type="match status" value="1"/>
</dbReference>
<dbReference type="Proteomes" id="UP000777784">
    <property type="component" value="Unassembled WGS sequence"/>
</dbReference>
<name>A0A948RU71_UNCEI</name>
<dbReference type="NCBIfam" id="TIGR04183">
    <property type="entry name" value="Por_Secre_tail"/>
    <property type="match status" value="1"/>
</dbReference>
<organism evidence="3 4">
    <name type="scientific">Eiseniibacteriota bacterium</name>
    <dbReference type="NCBI Taxonomy" id="2212470"/>
    <lineage>
        <taxon>Bacteria</taxon>
        <taxon>Candidatus Eiseniibacteriota</taxon>
    </lineage>
</organism>
<dbReference type="InterPro" id="IPR025965">
    <property type="entry name" value="FlgD/Vpr_Ig-like"/>
</dbReference>
<evidence type="ECO:0000259" key="2">
    <source>
        <dbReference type="Pfam" id="PF13860"/>
    </source>
</evidence>
<dbReference type="Gene3D" id="2.60.40.4070">
    <property type="match status" value="1"/>
</dbReference>
<dbReference type="EMBL" id="JAHJDP010000023">
    <property type="protein sequence ID" value="MBU2690061.1"/>
    <property type="molecule type" value="Genomic_DNA"/>
</dbReference>
<gene>
    <name evidence="3" type="ORF">KJ970_03975</name>
</gene>
<dbReference type="Pfam" id="PF13860">
    <property type="entry name" value="FlgD_ig"/>
    <property type="match status" value="1"/>
</dbReference>
<proteinExistence type="predicted"/>
<reference evidence="3" key="1">
    <citation type="submission" date="2021-05" db="EMBL/GenBank/DDBJ databases">
        <title>Energy efficiency and biological interactions define the core microbiome of deep oligotrophic groundwater.</title>
        <authorList>
            <person name="Mehrshad M."/>
            <person name="Lopez-Fernandez M."/>
            <person name="Bell E."/>
            <person name="Bernier-Latmani R."/>
            <person name="Bertilsson S."/>
            <person name="Dopson M."/>
        </authorList>
    </citation>
    <scope>NUCLEOTIDE SEQUENCE</scope>
    <source>
        <strain evidence="3">Modern_marine.mb.64</strain>
    </source>
</reference>
<accession>A0A948RU71</accession>